<accession>A0A419SRF7</accession>
<evidence type="ECO:0008006" key="3">
    <source>
        <dbReference type="Google" id="ProtNLM"/>
    </source>
</evidence>
<dbReference type="InterPro" id="IPR035406">
    <property type="entry name" value="DUF5412"/>
</dbReference>
<sequence length="124" mass="14279">MATITITALISLFFILDSFMQTKLWELNGSGNFQKSYVSPDGNYRADSFLINKGGATVGHQYRVSVTSLTEKKEFHDDTIYWLYPAIDEISIGWKDNNEIIINKRTININEPDTYYNWKLDGNL</sequence>
<name>A0A419SRF7_9BACL</name>
<comment type="caution">
    <text evidence="1">The sequence shown here is derived from an EMBL/GenBank/DDBJ whole genome shotgun (WGS) entry which is preliminary data.</text>
</comment>
<dbReference type="Proteomes" id="UP000284219">
    <property type="component" value="Unassembled WGS sequence"/>
</dbReference>
<protein>
    <recommendedName>
        <fullName evidence="3">DUF5412 domain-containing protein</fullName>
    </recommendedName>
</protein>
<proteinExistence type="predicted"/>
<organism evidence="1 2">
    <name type="scientific">Ammoniphilus oxalaticus</name>
    <dbReference type="NCBI Taxonomy" id="66863"/>
    <lineage>
        <taxon>Bacteria</taxon>
        <taxon>Bacillati</taxon>
        <taxon>Bacillota</taxon>
        <taxon>Bacilli</taxon>
        <taxon>Bacillales</taxon>
        <taxon>Paenibacillaceae</taxon>
        <taxon>Aneurinibacillus group</taxon>
        <taxon>Ammoniphilus</taxon>
    </lineage>
</organism>
<dbReference type="AlphaFoldDB" id="A0A419SRF7"/>
<dbReference type="EMBL" id="MCHY01000001">
    <property type="protein sequence ID" value="RKD27102.1"/>
    <property type="molecule type" value="Genomic_DNA"/>
</dbReference>
<dbReference type="OrthoDB" id="2452314at2"/>
<gene>
    <name evidence="1" type="ORF">BEP19_00585</name>
</gene>
<evidence type="ECO:0000313" key="1">
    <source>
        <dbReference type="EMBL" id="RKD27102.1"/>
    </source>
</evidence>
<evidence type="ECO:0000313" key="2">
    <source>
        <dbReference type="Proteomes" id="UP000284219"/>
    </source>
</evidence>
<dbReference type="Pfam" id="PF17428">
    <property type="entry name" value="DUF5412"/>
    <property type="match status" value="1"/>
</dbReference>
<reference evidence="1 2" key="1">
    <citation type="submission" date="2016-08" db="EMBL/GenBank/DDBJ databases">
        <title>Novel Firmicute Genomes.</title>
        <authorList>
            <person name="Poppleton D.I."/>
            <person name="Gribaldo S."/>
        </authorList>
    </citation>
    <scope>NUCLEOTIDE SEQUENCE [LARGE SCALE GENOMIC DNA]</scope>
    <source>
        <strain evidence="1 2">RAOx-1</strain>
    </source>
</reference>
<keyword evidence="2" id="KW-1185">Reference proteome</keyword>
<dbReference type="RefSeq" id="WP_120187924.1">
    <property type="nucleotide sequence ID" value="NZ_MCHY01000001.1"/>
</dbReference>